<dbReference type="InterPro" id="IPR001638">
    <property type="entry name" value="Solute-binding_3/MltF_N"/>
</dbReference>
<dbReference type="AlphaFoldDB" id="A0A562THJ3"/>
<comment type="caution">
    <text evidence="4">The sequence shown here is derived from an EMBL/GenBank/DDBJ whole genome shotgun (WGS) entry which is preliminary data.</text>
</comment>
<dbReference type="Pfam" id="PF00497">
    <property type="entry name" value="SBP_bac_3"/>
    <property type="match status" value="1"/>
</dbReference>
<organism evidence="4 5">
    <name type="scientific">Roseibium hamelinense</name>
    <dbReference type="NCBI Taxonomy" id="150831"/>
    <lineage>
        <taxon>Bacteria</taxon>
        <taxon>Pseudomonadati</taxon>
        <taxon>Pseudomonadota</taxon>
        <taxon>Alphaproteobacteria</taxon>
        <taxon>Hyphomicrobiales</taxon>
        <taxon>Stappiaceae</taxon>
        <taxon>Roseibium</taxon>
    </lineage>
</organism>
<keyword evidence="5" id="KW-1185">Reference proteome</keyword>
<evidence type="ECO:0000313" key="4">
    <source>
        <dbReference type="EMBL" id="TWI93085.1"/>
    </source>
</evidence>
<accession>A0A562THJ3</accession>
<name>A0A562THJ3_9HYPH</name>
<dbReference type="PANTHER" id="PTHR35936:SF25">
    <property type="entry name" value="ABC TRANSPORTER SUBSTRATE-BINDING PROTEIN"/>
    <property type="match status" value="1"/>
</dbReference>
<reference evidence="4 5" key="1">
    <citation type="submission" date="2019-07" db="EMBL/GenBank/DDBJ databases">
        <title>Genomic Encyclopedia of Archaeal and Bacterial Type Strains, Phase II (KMG-II): from individual species to whole genera.</title>
        <authorList>
            <person name="Goeker M."/>
        </authorList>
    </citation>
    <scope>NUCLEOTIDE SEQUENCE [LARGE SCALE GENOMIC DNA]</scope>
    <source>
        <strain evidence="4 5">ATCC BAA-252</strain>
    </source>
</reference>
<feature type="signal peptide" evidence="2">
    <location>
        <begin position="1"/>
        <end position="29"/>
    </location>
</feature>
<dbReference type="Gene3D" id="3.40.190.10">
    <property type="entry name" value="Periplasmic binding protein-like II"/>
    <property type="match status" value="2"/>
</dbReference>
<dbReference type="EMBL" id="VLLF01000001">
    <property type="protein sequence ID" value="TWI93085.1"/>
    <property type="molecule type" value="Genomic_DNA"/>
</dbReference>
<protein>
    <submittedName>
        <fullName evidence="4">ABC-type amino acid transport substrate-binding protein</fullName>
    </submittedName>
</protein>
<feature type="domain" description="Solute-binding protein family 3/N-terminal" evidence="3">
    <location>
        <begin position="39"/>
        <end position="262"/>
    </location>
</feature>
<keyword evidence="1 2" id="KW-0732">Signal</keyword>
<dbReference type="PANTHER" id="PTHR35936">
    <property type="entry name" value="MEMBRANE-BOUND LYTIC MUREIN TRANSGLYCOSYLASE F"/>
    <property type="match status" value="1"/>
</dbReference>
<dbReference type="RefSeq" id="WP_145340587.1">
    <property type="nucleotide sequence ID" value="NZ_SMLY01000087.1"/>
</dbReference>
<gene>
    <name evidence="4" type="ORF">JM93_00639</name>
</gene>
<evidence type="ECO:0000259" key="3">
    <source>
        <dbReference type="SMART" id="SM00062"/>
    </source>
</evidence>
<dbReference type="OrthoDB" id="8477926at2"/>
<evidence type="ECO:0000313" key="5">
    <source>
        <dbReference type="Proteomes" id="UP000320593"/>
    </source>
</evidence>
<feature type="chain" id="PRO_5021814032" evidence="2">
    <location>
        <begin position="30"/>
        <end position="262"/>
    </location>
</feature>
<evidence type="ECO:0000256" key="2">
    <source>
        <dbReference type="SAM" id="SignalP"/>
    </source>
</evidence>
<dbReference type="SMART" id="SM00062">
    <property type="entry name" value="PBPb"/>
    <property type="match status" value="1"/>
</dbReference>
<evidence type="ECO:0000256" key="1">
    <source>
        <dbReference type="ARBA" id="ARBA00022729"/>
    </source>
</evidence>
<dbReference type="Proteomes" id="UP000320593">
    <property type="component" value="Unassembled WGS sequence"/>
</dbReference>
<proteinExistence type="predicted"/>
<dbReference type="SUPFAM" id="SSF53850">
    <property type="entry name" value="Periplasmic binding protein-like II"/>
    <property type="match status" value="1"/>
</dbReference>
<sequence>MAIGATSRSYFIRFVSAWLLVAVATEIQAAGSVCPDGGTLVAGTEDYRPYQIVEGTSVSGMDFEVLELILARMGCELEIRIMPWTRHLKGIEDGDVHAASPVAKSPEREEYAYFSIPYLKSREVLFVPPEHRADHTSLREFFEAGKILGAVRDYVYGGDFVALSKEFDTQITVQDTEEPMLKQVAIGRIDAVIGDAFVVTSVISQLGLREEVVRSTTVVSEDDVYFMFSKAAVSLKFIDRFNAELQQMQESGEFARITAKYL</sequence>